<dbReference type="AlphaFoldDB" id="A0A2M9ZL77"/>
<dbReference type="Gene3D" id="3.40.50.2000">
    <property type="entry name" value="Glycogen Phosphorylase B"/>
    <property type="match status" value="2"/>
</dbReference>
<dbReference type="EMBL" id="NPDZ01000008">
    <property type="protein sequence ID" value="PJZ72731.1"/>
    <property type="molecule type" value="Genomic_DNA"/>
</dbReference>
<feature type="domain" description="Glycosyl transferase family 1" evidence="3">
    <location>
        <begin position="183"/>
        <end position="337"/>
    </location>
</feature>
<evidence type="ECO:0000313" key="7">
    <source>
        <dbReference type="Proteomes" id="UP000231962"/>
    </source>
</evidence>
<dbReference type="InterPro" id="IPR028098">
    <property type="entry name" value="Glyco_trans_4-like_N"/>
</dbReference>
<protein>
    <submittedName>
        <fullName evidence="6">Glycosyl transferase</fullName>
    </submittedName>
</protein>
<evidence type="ECO:0000256" key="1">
    <source>
        <dbReference type="ARBA" id="ARBA00022679"/>
    </source>
</evidence>
<reference evidence="7 8" key="1">
    <citation type="submission" date="2017-07" db="EMBL/GenBank/DDBJ databases">
        <title>Leptospira spp. isolated from tropical soils.</title>
        <authorList>
            <person name="Thibeaux R."/>
            <person name="Iraola G."/>
            <person name="Ferres I."/>
            <person name="Bierque E."/>
            <person name="Girault D."/>
            <person name="Soupe-Gilbert M.-E."/>
            <person name="Picardeau M."/>
            <person name="Goarant C."/>
        </authorList>
    </citation>
    <scope>NUCLEOTIDE SEQUENCE [LARGE SCALE GENOMIC DNA]</scope>
    <source>
        <strain evidence="6 8">FH1-B-B1</strain>
        <strain evidence="5 7">FH1-B-C1</strain>
    </source>
</reference>
<evidence type="ECO:0000259" key="4">
    <source>
        <dbReference type="Pfam" id="PF13439"/>
    </source>
</evidence>
<feature type="region of interest" description="Disordered" evidence="2">
    <location>
        <begin position="383"/>
        <end position="413"/>
    </location>
</feature>
<keyword evidence="1 6" id="KW-0808">Transferase</keyword>
<dbReference type="Pfam" id="PF00534">
    <property type="entry name" value="Glycos_transf_1"/>
    <property type="match status" value="1"/>
</dbReference>
<dbReference type="InterPro" id="IPR001296">
    <property type="entry name" value="Glyco_trans_1"/>
</dbReference>
<dbReference type="PANTHER" id="PTHR46401">
    <property type="entry name" value="GLYCOSYLTRANSFERASE WBBK-RELATED"/>
    <property type="match status" value="1"/>
</dbReference>
<dbReference type="EMBL" id="NPDY01000006">
    <property type="protein sequence ID" value="PJZ70018.1"/>
    <property type="molecule type" value="Genomic_DNA"/>
</dbReference>
<dbReference type="PANTHER" id="PTHR46401:SF2">
    <property type="entry name" value="GLYCOSYLTRANSFERASE WBBK-RELATED"/>
    <property type="match status" value="1"/>
</dbReference>
<dbReference type="GO" id="GO:0009103">
    <property type="term" value="P:lipopolysaccharide biosynthetic process"/>
    <property type="evidence" value="ECO:0007669"/>
    <property type="project" value="TreeGrafter"/>
</dbReference>
<evidence type="ECO:0000313" key="6">
    <source>
        <dbReference type="EMBL" id="PJZ72731.1"/>
    </source>
</evidence>
<dbReference type="Pfam" id="PF13439">
    <property type="entry name" value="Glyco_transf_4"/>
    <property type="match status" value="1"/>
</dbReference>
<dbReference type="Proteomes" id="UP000231990">
    <property type="component" value="Unassembled WGS sequence"/>
</dbReference>
<organism evidence="6 8">
    <name type="scientific">Leptospira perolatii</name>
    <dbReference type="NCBI Taxonomy" id="2023191"/>
    <lineage>
        <taxon>Bacteria</taxon>
        <taxon>Pseudomonadati</taxon>
        <taxon>Spirochaetota</taxon>
        <taxon>Spirochaetia</taxon>
        <taxon>Leptospirales</taxon>
        <taxon>Leptospiraceae</taxon>
        <taxon>Leptospira</taxon>
    </lineage>
</organism>
<proteinExistence type="predicted"/>
<evidence type="ECO:0000313" key="8">
    <source>
        <dbReference type="Proteomes" id="UP000231990"/>
    </source>
</evidence>
<accession>A0A2M9ZL77</accession>
<keyword evidence="7" id="KW-1185">Reference proteome</keyword>
<evidence type="ECO:0000259" key="3">
    <source>
        <dbReference type="Pfam" id="PF00534"/>
    </source>
</evidence>
<name>A0A2M9ZL77_9LEPT</name>
<dbReference type="OrthoDB" id="9797829at2"/>
<comment type="caution">
    <text evidence="6">The sequence shown here is derived from an EMBL/GenBank/DDBJ whole genome shotgun (WGS) entry which is preliminary data.</text>
</comment>
<feature type="domain" description="Glycosyltransferase subfamily 4-like N-terminal" evidence="4">
    <location>
        <begin position="91"/>
        <end position="163"/>
    </location>
</feature>
<evidence type="ECO:0000313" key="5">
    <source>
        <dbReference type="EMBL" id="PJZ70018.1"/>
    </source>
</evidence>
<dbReference type="SUPFAM" id="SSF53756">
    <property type="entry name" value="UDP-Glycosyltransferase/glycogen phosphorylase"/>
    <property type="match status" value="1"/>
</dbReference>
<dbReference type="GO" id="GO:0016757">
    <property type="term" value="F:glycosyltransferase activity"/>
    <property type="evidence" value="ECO:0007669"/>
    <property type="project" value="InterPro"/>
</dbReference>
<feature type="compositionally biased region" description="Basic residues" evidence="2">
    <location>
        <begin position="397"/>
        <end position="413"/>
    </location>
</feature>
<evidence type="ECO:0000256" key="2">
    <source>
        <dbReference type="SAM" id="MobiDB-lite"/>
    </source>
</evidence>
<gene>
    <name evidence="5" type="ORF">CH360_08810</name>
    <name evidence="6" type="ORF">CH373_12875</name>
</gene>
<dbReference type="Proteomes" id="UP000231962">
    <property type="component" value="Unassembled WGS sequence"/>
</dbReference>
<sequence length="413" mass="47026">MIAHSGIGMRIRGLLRELGTISSKKGIEITLFGDSNLLKKQLPTEVLSHYKFESYTSGIYSIKELIGPEKLREFHLLDIPHFNAPLNYLEKSIVTVHDIIPFRMKQFHSSFLKQAYMRILFRFLQQKAAKIISVSNFTKTDLINVFGFFNDRVRTIYNGVDREVFYPTQKSESSDFLKKYSLEPEYLLSVGIGKQHKNLDFVLRSFKRLWSLGKLEKKWVIAGAEGTLPEYLKKESGGWEDQIRVLPKLELSELGLLYSRAAMLVFPSLYEGFGFPPVEAQACRCPVYSSNASVMPEILGNSAFYFHPDDSDMFETGLLELLSKPKLLKSRLDLGEKNSEKYSWKAAAQQTVEEYLETAKRIGALQTESAKKKREVLKSSSLKTIAKPGRTAEAKSKMKQGLKGSAKKFSRKK</sequence>
<dbReference type="CDD" id="cd03809">
    <property type="entry name" value="GT4_MtfB-like"/>
    <property type="match status" value="1"/>
</dbReference>